<dbReference type="GO" id="GO:0005230">
    <property type="term" value="F:extracellular ligand-gated monoatomic ion channel activity"/>
    <property type="evidence" value="ECO:0007669"/>
    <property type="project" value="InterPro"/>
</dbReference>
<dbReference type="GO" id="GO:0016020">
    <property type="term" value="C:membrane"/>
    <property type="evidence" value="ECO:0007669"/>
    <property type="project" value="InterPro"/>
</dbReference>
<gene>
    <name evidence="1" type="ORF">BpHYR1_042396</name>
</gene>
<dbReference type="OrthoDB" id="203862at2759"/>
<dbReference type="EMBL" id="REGN01003315">
    <property type="protein sequence ID" value="RNA23293.1"/>
    <property type="molecule type" value="Genomic_DNA"/>
</dbReference>
<comment type="caution">
    <text evidence="1">The sequence shown here is derived from an EMBL/GenBank/DDBJ whole genome shotgun (WGS) entry which is preliminary data.</text>
</comment>
<reference evidence="1 2" key="1">
    <citation type="journal article" date="2018" name="Sci. Rep.">
        <title>Genomic signatures of local adaptation to the degree of environmental predictability in rotifers.</title>
        <authorList>
            <person name="Franch-Gras L."/>
            <person name="Hahn C."/>
            <person name="Garcia-Roger E.M."/>
            <person name="Carmona M.J."/>
            <person name="Serra M."/>
            <person name="Gomez A."/>
        </authorList>
    </citation>
    <scope>NUCLEOTIDE SEQUENCE [LARGE SCALE GENOMIC DNA]</scope>
    <source>
        <strain evidence="1">HYR1</strain>
    </source>
</reference>
<dbReference type="Gene3D" id="2.70.170.10">
    <property type="entry name" value="Neurotransmitter-gated ion-channel ligand-binding domain"/>
    <property type="match status" value="1"/>
</dbReference>
<dbReference type="SUPFAM" id="SSF63712">
    <property type="entry name" value="Nicotinic receptor ligand binding domain-like"/>
    <property type="match status" value="1"/>
</dbReference>
<evidence type="ECO:0000313" key="2">
    <source>
        <dbReference type="Proteomes" id="UP000276133"/>
    </source>
</evidence>
<dbReference type="AlphaFoldDB" id="A0A3M7RI96"/>
<organism evidence="1 2">
    <name type="scientific">Brachionus plicatilis</name>
    <name type="common">Marine rotifer</name>
    <name type="synonym">Brachionus muelleri</name>
    <dbReference type="NCBI Taxonomy" id="10195"/>
    <lineage>
        <taxon>Eukaryota</taxon>
        <taxon>Metazoa</taxon>
        <taxon>Spiralia</taxon>
        <taxon>Gnathifera</taxon>
        <taxon>Rotifera</taxon>
        <taxon>Eurotatoria</taxon>
        <taxon>Monogononta</taxon>
        <taxon>Pseudotrocha</taxon>
        <taxon>Ploima</taxon>
        <taxon>Brachionidae</taxon>
        <taxon>Brachionus</taxon>
    </lineage>
</organism>
<evidence type="ECO:0000313" key="1">
    <source>
        <dbReference type="EMBL" id="RNA23293.1"/>
    </source>
</evidence>
<protein>
    <submittedName>
        <fullName evidence="1">Expressed conserved</fullName>
    </submittedName>
</protein>
<dbReference type="STRING" id="10195.A0A3M7RI96"/>
<accession>A0A3M7RI96</accession>
<sequence>MDLVVTQSMLKPANGSSNNFTNERNVFNRKKLNNSKDSSFNENQAKISEDLTSQLSVEDYKKRLQAIHNLIQAANLKLNLYINNENIKKTAPVTVQIYLIFLRVGEIDNVKERFQADAYFEASWEDDSVDANLAFDPRSNWEPEIYIENAVGNLKQEIKYRVERDGDKTRIFEMRNIKGIFWEKLELWDFPLERLD</sequence>
<keyword evidence="2" id="KW-1185">Reference proteome</keyword>
<proteinExistence type="predicted"/>
<dbReference type="Proteomes" id="UP000276133">
    <property type="component" value="Unassembled WGS sequence"/>
</dbReference>
<name>A0A3M7RI96_BRAPC</name>
<dbReference type="InterPro" id="IPR036734">
    <property type="entry name" value="Neur_chan_lig-bd_sf"/>
</dbReference>